<comment type="caution">
    <text evidence="1">The sequence shown here is derived from an EMBL/GenBank/DDBJ whole genome shotgun (WGS) entry which is preliminary data.</text>
</comment>
<name>A0ABV1FC01_9FIRM</name>
<sequence>MTICSFVGDEYLKNIFHLSAEEAVKHPDYNKYIRVLSKAIKDEEISITTVESHLIGIAMTSTLRRKIIQDLKEVF</sequence>
<gene>
    <name evidence="1" type="ORF">WMO39_07935</name>
</gene>
<dbReference type="Proteomes" id="UP001490816">
    <property type="component" value="Unassembled WGS sequence"/>
</dbReference>
<organism evidence="1 2">
    <name type="scientific">Ruminococcoides intestinale</name>
    <dbReference type="NCBI Taxonomy" id="3133162"/>
    <lineage>
        <taxon>Bacteria</taxon>
        <taxon>Bacillati</taxon>
        <taxon>Bacillota</taxon>
        <taxon>Clostridia</taxon>
        <taxon>Eubacteriales</taxon>
        <taxon>Oscillospiraceae</taxon>
        <taxon>Ruminococcoides</taxon>
    </lineage>
</organism>
<evidence type="ECO:0000313" key="2">
    <source>
        <dbReference type="Proteomes" id="UP001490816"/>
    </source>
</evidence>
<dbReference type="EMBL" id="JBBMEZ010000020">
    <property type="protein sequence ID" value="MEQ2470256.1"/>
    <property type="molecule type" value="Genomic_DNA"/>
</dbReference>
<evidence type="ECO:0000313" key="1">
    <source>
        <dbReference type="EMBL" id="MEQ2470256.1"/>
    </source>
</evidence>
<reference evidence="1 2" key="1">
    <citation type="submission" date="2024-03" db="EMBL/GenBank/DDBJ databases">
        <title>Human intestinal bacterial collection.</title>
        <authorList>
            <person name="Pauvert C."/>
            <person name="Hitch T.C.A."/>
            <person name="Clavel T."/>
        </authorList>
    </citation>
    <scope>NUCLEOTIDE SEQUENCE [LARGE SCALE GENOMIC DNA]</scope>
    <source>
        <strain evidence="1 2">CLA-JM-H38</strain>
    </source>
</reference>
<dbReference type="RefSeq" id="WP_337606500.1">
    <property type="nucleotide sequence ID" value="NZ_JBBMEZ010000020.1"/>
</dbReference>
<protein>
    <submittedName>
        <fullName evidence="1">Uncharacterized protein</fullName>
    </submittedName>
</protein>
<keyword evidence="2" id="KW-1185">Reference proteome</keyword>
<accession>A0ABV1FC01</accession>
<proteinExistence type="predicted"/>